<dbReference type="GO" id="GO:0003677">
    <property type="term" value="F:DNA binding"/>
    <property type="evidence" value="ECO:0007669"/>
    <property type="project" value="UniProtKB-KW"/>
</dbReference>
<dbReference type="PROSITE" id="PS50949">
    <property type="entry name" value="HTH_GNTR"/>
    <property type="match status" value="1"/>
</dbReference>
<evidence type="ECO:0000259" key="4">
    <source>
        <dbReference type="PROSITE" id="PS50949"/>
    </source>
</evidence>
<dbReference type="PANTHER" id="PTHR38445">
    <property type="entry name" value="HTH-TYPE TRANSCRIPTIONAL REPRESSOR YTRA"/>
    <property type="match status" value="1"/>
</dbReference>
<dbReference type="EMBL" id="CP007646">
    <property type="protein sequence ID" value="AIR11315.1"/>
    <property type="molecule type" value="Genomic_DNA"/>
</dbReference>
<keyword evidence="3" id="KW-0804">Transcription</keyword>
<dbReference type="InterPro" id="IPR036390">
    <property type="entry name" value="WH_DNA-bd_sf"/>
</dbReference>
<feature type="domain" description="HTH gntR-type" evidence="4">
    <location>
        <begin position="10"/>
        <end position="78"/>
    </location>
</feature>
<gene>
    <name evidence="5" type="ORF">LSJ_1673c</name>
</gene>
<reference evidence="5 6" key="1">
    <citation type="journal article" date="2014" name="BMC Genomics">
        <title>Unusual genome complexity in Lactobacillus salivarius JCM1046.</title>
        <authorList>
            <person name="Raftis E.J."/>
            <person name="Forde B.M."/>
            <person name="Claesson M.J."/>
            <person name="O'Toole P.W."/>
        </authorList>
    </citation>
    <scope>NUCLEOTIDE SEQUENCE [LARGE SCALE GENOMIC DNA]</scope>
    <source>
        <strain evidence="5 6">JCM1046</strain>
    </source>
</reference>
<organism evidence="5 6">
    <name type="scientific">Ligilactobacillus salivarius</name>
    <dbReference type="NCBI Taxonomy" id="1624"/>
    <lineage>
        <taxon>Bacteria</taxon>
        <taxon>Bacillati</taxon>
        <taxon>Bacillota</taxon>
        <taxon>Bacilli</taxon>
        <taxon>Lactobacillales</taxon>
        <taxon>Lactobacillaceae</taxon>
        <taxon>Ligilactobacillus</taxon>
    </lineage>
</organism>
<evidence type="ECO:0000313" key="6">
    <source>
        <dbReference type="Proteomes" id="UP000029488"/>
    </source>
</evidence>
<evidence type="ECO:0000256" key="1">
    <source>
        <dbReference type="ARBA" id="ARBA00023015"/>
    </source>
</evidence>
<evidence type="ECO:0000256" key="2">
    <source>
        <dbReference type="ARBA" id="ARBA00023125"/>
    </source>
</evidence>
<proteinExistence type="predicted"/>
<dbReference type="GO" id="GO:0003700">
    <property type="term" value="F:DNA-binding transcription factor activity"/>
    <property type="evidence" value="ECO:0007669"/>
    <property type="project" value="InterPro"/>
</dbReference>
<dbReference type="RefSeq" id="WP_044005499.1">
    <property type="nucleotide sequence ID" value="NZ_CP007646.1"/>
</dbReference>
<dbReference type="SUPFAM" id="SSF46785">
    <property type="entry name" value="Winged helix' DNA-binding domain"/>
    <property type="match status" value="1"/>
</dbReference>
<sequence length="122" mass="14031">MLHFNFNSTEPIYLQVANQLEEAIFTKAFLDGTQIPSTTEISKEFHINPATVLKGMNILVNDGLLEKRRGLGMFVTEGAYMKLLERRKESFYQDYIVKMIQEAKKLGMNEDDLIELVKRGVD</sequence>
<dbReference type="InterPro" id="IPR036388">
    <property type="entry name" value="WH-like_DNA-bd_sf"/>
</dbReference>
<protein>
    <submittedName>
        <fullName evidence="5">Transcriptional regulator, GntR family</fullName>
    </submittedName>
</protein>
<dbReference type="SMART" id="SM00345">
    <property type="entry name" value="HTH_GNTR"/>
    <property type="match status" value="1"/>
</dbReference>
<dbReference type="Proteomes" id="UP000029488">
    <property type="component" value="Chromosome"/>
</dbReference>
<evidence type="ECO:0000313" key="5">
    <source>
        <dbReference type="EMBL" id="AIR11315.1"/>
    </source>
</evidence>
<dbReference type="AlphaFoldDB" id="A0A089QF00"/>
<dbReference type="KEGG" id="lsj:LSJ_1673c"/>
<dbReference type="CDD" id="cd07377">
    <property type="entry name" value="WHTH_GntR"/>
    <property type="match status" value="1"/>
</dbReference>
<name>A0A089QF00_9LACO</name>
<keyword evidence="2" id="KW-0238">DNA-binding</keyword>
<dbReference type="Gene3D" id="1.10.10.10">
    <property type="entry name" value="Winged helix-like DNA-binding domain superfamily/Winged helix DNA-binding domain"/>
    <property type="match status" value="1"/>
</dbReference>
<dbReference type="Pfam" id="PF00392">
    <property type="entry name" value="GntR"/>
    <property type="match status" value="1"/>
</dbReference>
<dbReference type="InterPro" id="IPR000524">
    <property type="entry name" value="Tscrpt_reg_HTH_GntR"/>
</dbReference>
<keyword evidence="1" id="KW-0805">Transcription regulation</keyword>
<dbReference type="PANTHER" id="PTHR38445:SF10">
    <property type="entry name" value="GNTR-FAMILY TRANSCRIPTIONAL REGULATOR"/>
    <property type="match status" value="1"/>
</dbReference>
<accession>A0A089QF00</accession>
<evidence type="ECO:0000256" key="3">
    <source>
        <dbReference type="ARBA" id="ARBA00023163"/>
    </source>
</evidence>